<organism evidence="5 6">
    <name type="scientific">Melanomma pulvis-pyrius CBS 109.77</name>
    <dbReference type="NCBI Taxonomy" id="1314802"/>
    <lineage>
        <taxon>Eukaryota</taxon>
        <taxon>Fungi</taxon>
        <taxon>Dikarya</taxon>
        <taxon>Ascomycota</taxon>
        <taxon>Pezizomycotina</taxon>
        <taxon>Dothideomycetes</taxon>
        <taxon>Pleosporomycetidae</taxon>
        <taxon>Pleosporales</taxon>
        <taxon>Melanommataceae</taxon>
        <taxon>Melanomma</taxon>
    </lineage>
</organism>
<evidence type="ECO:0000256" key="1">
    <source>
        <dbReference type="SAM" id="MobiDB-lite"/>
    </source>
</evidence>
<reference evidence="5" key="1">
    <citation type="journal article" date="2020" name="Stud. Mycol.">
        <title>101 Dothideomycetes genomes: a test case for predicting lifestyles and emergence of pathogens.</title>
        <authorList>
            <person name="Haridas S."/>
            <person name="Albert R."/>
            <person name="Binder M."/>
            <person name="Bloem J."/>
            <person name="Labutti K."/>
            <person name="Salamov A."/>
            <person name="Andreopoulos B."/>
            <person name="Baker S."/>
            <person name="Barry K."/>
            <person name="Bills G."/>
            <person name="Bluhm B."/>
            <person name="Cannon C."/>
            <person name="Castanera R."/>
            <person name="Culley D."/>
            <person name="Daum C."/>
            <person name="Ezra D."/>
            <person name="Gonzalez J."/>
            <person name="Henrissat B."/>
            <person name="Kuo A."/>
            <person name="Liang C."/>
            <person name="Lipzen A."/>
            <person name="Lutzoni F."/>
            <person name="Magnuson J."/>
            <person name="Mondo S."/>
            <person name="Nolan M."/>
            <person name="Ohm R."/>
            <person name="Pangilinan J."/>
            <person name="Park H.-J."/>
            <person name="Ramirez L."/>
            <person name="Alfaro M."/>
            <person name="Sun H."/>
            <person name="Tritt A."/>
            <person name="Yoshinaga Y."/>
            <person name="Zwiers L.-H."/>
            <person name="Turgeon B."/>
            <person name="Goodwin S."/>
            <person name="Spatafora J."/>
            <person name="Crous P."/>
            <person name="Grigoriev I."/>
        </authorList>
    </citation>
    <scope>NUCLEOTIDE SEQUENCE</scope>
    <source>
        <strain evidence="5">CBS 109.77</strain>
    </source>
</reference>
<dbReference type="SUPFAM" id="SSF50630">
    <property type="entry name" value="Acid proteases"/>
    <property type="match status" value="1"/>
</dbReference>
<dbReference type="AlphaFoldDB" id="A0A6A6X199"/>
<accession>A0A6A6X199</accession>
<feature type="chain" id="PRO_5025489311" evidence="3">
    <location>
        <begin position="21"/>
        <end position="487"/>
    </location>
</feature>
<keyword evidence="2" id="KW-0472">Membrane</keyword>
<keyword evidence="3" id="KW-0732">Signal</keyword>
<dbReference type="GO" id="GO:0006508">
    <property type="term" value="P:proteolysis"/>
    <property type="evidence" value="ECO:0007669"/>
    <property type="project" value="UniProtKB-KW"/>
</dbReference>
<keyword evidence="5" id="KW-0378">Hydrolase</keyword>
<gene>
    <name evidence="5" type="ORF">K505DRAFT_312664</name>
</gene>
<evidence type="ECO:0000313" key="5">
    <source>
        <dbReference type="EMBL" id="KAF2789687.1"/>
    </source>
</evidence>
<keyword evidence="5" id="KW-0645">Protease</keyword>
<evidence type="ECO:0000256" key="3">
    <source>
        <dbReference type="SAM" id="SignalP"/>
    </source>
</evidence>
<dbReference type="Gene3D" id="2.40.70.10">
    <property type="entry name" value="Acid Proteases"/>
    <property type="match status" value="2"/>
</dbReference>
<keyword evidence="2" id="KW-1133">Transmembrane helix</keyword>
<protein>
    <submittedName>
        <fullName evidence="5">Acid protease</fullName>
    </submittedName>
</protein>
<evidence type="ECO:0000256" key="2">
    <source>
        <dbReference type="SAM" id="Phobius"/>
    </source>
</evidence>
<name>A0A6A6X199_9PLEO</name>
<keyword evidence="6" id="KW-1185">Reference proteome</keyword>
<dbReference type="InterPro" id="IPR021109">
    <property type="entry name" value="Peptidase_aspartic_dom_sf"/>
</dbReference>
<evidence type="ECO:0000259" key="4">
    <source>
        <dbReference type="PROSITE" id="PS51767"/>
    </source>
</evidence>
<dbReference type="Proteomes" id="UP000799757">
    <property type="component" value="Unassembled WGS sequence"/>
</dbReference>
<dbReference type="GO" id="GO:0008233">
    <property type="term" value="F:peptidase activity"/>
    <property type="evidence" value="ECO:0007669"/>
    <property type="project" value="UniProtKB-KW"/>
</dbReference>
<dbReference type="InterPro" id="IPR033121">
    <property type="entry name" value="PEPTIDASE_A1"/>
</dbReference>
<feature type="domain" description="Peptidase A1" evidence="4">
    <location>
        <begin position="45"/>
        <end position="382"/>
    </location>
</feature>
<feature type="transmembrane region" description="Helical" evidence="2">
    <location>
        <begin position="418"/>
        <end position="441"/>
    </location>
</feature>
<feature type="region of interest" description="Disordered" evidence="1">
    <location>
        <begin position="467"/>
        <end position="487"/>
    </location>
</feature>
<feature type="signal peptide" evidence="3">
    <location>
        <begin position="1"/>
        <end position="20"/>
    </location>
</feature>
<keyword evidence="2" id="KW-0812">Transmembrane</keyword>
<dbReference type="PROSITE" id="PS51767">
    <property type="entry name" value="PEPTIDASE_A1"/>
    <property type="match status" value="1"/>
</dbReference>
<proteinExistence type="predicted"/>
<dbReference type="OrthoDB" id="5361565at2759"/>
<sequence length="487" mass="53325">MASLVLYLSATVLLAQSTVAFNCSKPPIYVDIHKRAVHDSAVFQYGSFIGVGSPAQNQSLWPSISQNHISFAAKGYCDNSSNRTNTLRDCSKSTGGFFSSDESHTFSNKSNFQSLDKSTNTSFIGTFGQDNIHLYTHYFETDGASQTLLENSTIEIAQSGSVTPSILGMGLSSTVLQDLVSADLIAGRTYSLYIGQGFDRAAGAVNGSNTFGGFDSGRFTGPAHQYQMDTSKVNPMTVRVKDIYITDSKDVNSNVSLFDTAKFPSMKARPDDFDAQLTTDQYPLSLPYEITQNFMTHLGAEQDNYWGDNSLKIKNGFSGSLSIVLEDGFVVTLPSEVLVNASNITPIQNREEGSTAPFYLSAAFLGQVYLMADFESQTFFLAEAVQKNNAVMPQTFCPRSIPVAYERPKQSAWVSQGLIGAVIGGVLGGAGIAVFVWCFVLGCKRRRAEKKAERELEKGRQAKFAQMEIEEFDPPPKTSTPFFWKKR</sequence>
<evidence type="ECO:0000313" key="6">
    <source>
        <dbReference type="Proteomes" id="UP000799757"/>
    </source>
</evidence>
<dbReference type="EMBL" id="MU002120">
    <property type="protein sequence ID" value="KAF2789687.1"/>
    <property type="molecule type" value="Genomic_DNA"/>
</dbReference>